<keyword evidence="4" id="KW-1185">Reference proteome</keyword>
<feature type="coiled-coil region" evidence="1">
    <location>
        <begin position="425"/>
        <end position="478"/>
    </location>
</feature>
<proteinExistence type="predicted"/>
<evidence type="ECO:0000256" key="1">
    <source>
        <dbReference type="SAM" id="Coils"/>
    </source>
</evidence>
<evidence type="ECO:0000256" key="2">
    <source>
        <dbReference type="SAM" id="MobiDB-lite"/>
    </source>
</evidence>
<keyword evidence="1" id="KW-0175">Coiled coil</keyword>
<feature type="compositionally biased region" description="Low complexity" evidence="2">
    <location>
        <begin position="378"/>
        <end position="389"/>
    </location>
</feature>
<reference evidence="3" key="1">
    <citation type="journal article" date="2022" name="bioRxiv">
        <title>Genomics of Preaxostyla Flagellates Illuminates Evolutionary Transitions and the Path Towards Mitochondrial Loss.</title>
        <authorList>
            <person name="Novak L.V.F."/>
            <person name="Treitli S.C."/>
            <person name="Pyrih J."/>
            <person name="Halakuc P."/>
            <person name="Pipaliya S.V."/>
            <person name="Vacek V."/>
            <person name="Brzon O."/>
            <person name="Soukal P."/>
            <person name="Eme L."/>
            <person name="Dacks J.B."/>
            <person name="Karnkowska A."/>
            <person name="Elias M."/>
            <person name="Hampl V."/>
        </authorList>
    </citation>
    <scope>NUCLEOTIDE SEQUENCE</scope>
    <source>
        <strain evidence="3">RCP-MX</strain>
    </source>
</reference>
<feature type="region of interest" description="Disordered" evidence="2">
    <location>
        <begin position="279"/>
        <end position="396"/>
    </location>
</feature>
<accession>A0ABQ8UAS3</accession>
<dbReference type="EMBL" id="JAPMOS010000138">
    <property type="protein sequence ID" value="KAJ4454712.1"/>
    <property type="molecule type" value="Genomic_DNA"/>
</dbReference>
<sequence>MCLLTSRCLPPATQEETGQTTTDAEPSMQISLAGQVCNIVFNQLRVKTPEFKFCDLAAEALSELSNVAKPHPVGAAYRALCHAQAALAEEIQSRLDGAEPRDIDQVLFQQKLDARLVRDLRVSFGYLAPGGQAIQWEEDVRKDECGPLVIRLRLEKFGGRYTLQVADTVSFTGSLVTNLSGLHVELEPATQVPSPMPDRTSPPLQAAAPGTGTTTGNESASKKNRKAAAATQGGVPMTAEQSVALPPRLASSPGWYSGDNRLIIPKSSYRRNAKIANILSGLDGPSPPVHTREAVSEPAMSSPSTPPGPSTGHPTATPVSNPTAAAPVPIQAPTLPDPLSGLKLLESGDQDLLDLGTEETGPHLYEDDSDEDEPSAPAPNAGAPAAAPALSTQTMAAAAPGVPPTLGSADSQMLLCIEAILKQQIQSAIQQIQSSTQQIQQQTQQQIQQQIQQTQQQIQILSQKHQALEQRLAIFEKRISRQMAFFLEVACVPLLLEHLKETLGGTCSCPVQGRVFCLSDERAALLARAQALRQTDQSPEAGGAAAQMELRARAPVQRTPQLEALVRKFGGARFNACEIDLVSYYHSQPGHHPTPPTVPASEGPSEGYCVAECTLLSLKRKLRRLRGESILTFQITRLERAASILRLRFYLKTGHELTWPIRYAALIVRAQELSYARAQLDDVFATHPGAFPHMEALLRHKCLVFLPVRVYD</sequence>
<organism evidence="3 4">
    <name type="scientific">Paratrimastix pyriformis</name>
    <dbReference type="NCBI Taxonomy" id="342808"/>
    <lineage>
        <taxon>Eukaryota</taxon>
        <taxon>Metamonada</taxon>
        <taxon>Preaxostyla</taxon>
        <taxon>Paratrimastigidae</taxon>
        <taxon>Paratrimastix</taxon>
    </lineage>
</organism>
<name>A0ABQ8UAS3_9EUKA</name>
<evidence type="ECO:0000313" key="3">
    <source>
        <dbReference type="EMBL" id="KAJ4454712.1"/>
    </source>
</evidence>
<dbReference type="Proteomes" id="UP001141327">
    <property type="component" value="Unassembled WGS sequence"/>
</dbReference>
<evidence type="ECO:0008006" key="5">
    <source>
        <dbReference type="Google" id="ProtNLM"/>
    </source>
</evidence>
<feature type="region of interest" description="Disordered" evidence="2">
    <location>
        <begin position="190"/>
        <end position="261"/>
    </location>
</feature>
<comment type="caution">
    <text evidence="3">The sequence shown here is derived from an EMBL/GenBank/DDBJ whole genome shotgun (WGS) entry which is preliminary data.</text>
</comment>
<evidence type="ECO:0000313" key="4">
    <source>
        <dbReference type="Proteomes" id="UP001141327"/>
    </source>
</evidence>
<protein>
    <recommendedName>
        <fullName evidence="5">Mediator complex subunit 14</fullName>
    </recommendedName>
</protein>
<gene>
    <name evidence="3" type="ORF">PAPYR_10509</name>
</gene>